<dbReference type="InterPro" id="IPR002305">
    <property type="entry name" value="aa-tRNA-synth_Ic"/>
</dbReference>
<evidence type="ECO:0000256" key="1">
    <source>
        <dbReference type="ARBA" id="ARBA00022598"/>
    </source>
</evidence>
<dbReference type="InterPro" id="IPR054608">
    <property type="entry name" value="SYY-like_C"/>
</dbReference>
<dbReference type="InterPro" id="IPR024088">
    <property type="entry name" value="Tyr-tRNA-ligase_bac-type"/>
</dbReference>
<dbReference type="SUPFAM" id="SSF55174">
    <property type="entry name" value="Alpha-L RNA-binding motif"/>
    <property type="match status" value="1"/>
</dbReference>
<dbReference type="Pfam" id="PF00579">
    <property type="entry name" value="tRNA-synt_1b"/>
    <property type="match status" value="1"/>
</dbReference>
<dbReference type="PROSITE" id="PS00178">
    <property type="entry name" value="AA_TRNA_LIGASE_I"/>
    <property type="match status" value="1"/>
</dbReference>
<dbReference type="Gene3D" id="3.40.50.620">
    <property type="entry name" value="HUPs"/>
    <property type="match status" value="1"/>
</dbReference>
<evidence type="ECO:0000256" key="5">
    <source>
        <dbReference type="ARBA" id="ARBA00022917"/>
    </source>
</evidence>
<accession>A0A6J4H6Y3</accession>
<sequence>MGSLFDELTWRGLVHQHTDPSVPELLDKGGLTVYIGFDPTAPSLHIGHLLQLCNLRRLHDGGHRPIPVVGGATGMIGDPGGRSDERNLLDSDELAENVAGIRRQVEELVPGVLVEDNGSWLKHLSAIDFLRDVGKHFTVNHMVAKESVKARFEGRDEGISYTEFSYMLLQAYDYLHLFDTHGCTLQMGASDQWGNITAGIDLIRKVRGASVYGLTTPLVLKADGTKFGKSASGTVWLDAARTSPYELFQFLVRSEDTVVGQYLRYFTWLPQEEIAELERVTVEHPERREAQRALAVEVTTLVHGKAEAERALLASQALFSEDIAMLDERTLLGVFADAPSTDRSRGELDGEGLGLVEVLVGSGLASSNGDARRAFPGVYVNNVKVADPERRLTSADLLHGAYIVVRKGKRSFHLLRFG</sequence>
<keyword evidence="6 8" id="KW-0030">Aminoacyl-tRNA synthetase</keyword>
<dbReference type="InterPro" id="IPR036986">
    <property type="entry name" value="S4_RNA-bd_sf"/>
</dbReference>
<dbReference type="SUPFAM" id="SSF52374">
    <property type="entry name" value="Nucleotidylyl transferase"/>
    <property type="match status" value="1"/>
</dbReference>
<feature type="binding site" evidence="8">
    <location>
        <position position="229"/>
    </location>
    <ligand>
        <name>ATP</name>
        <dbReference type="ChEBI" id="CHEBI:30616"/>
    </ligand>
</feature>
<dbReference type="Gene3D" id="3.10.290.10">
    <property type="entry name" value="RNA-binding S4 domain"/>
    <property type="match status" value="1"/>
</dbReference>
<gene>
    <name evidence="8" type="primary">tyrS</name>
    <name evidence="10" type="ORF">AVDCRST_MAG50-399</name>
</gene>
<dbReference type="InterPro" id="IPR001412">
    <property type="entry name" value="aa-tRNA-synth_I_CS"/>
</dbReference>
<evidence type="ECO:0000259" key="9">
    <source>
        <dbReference type="Pfam" id="PF22421"/>
    </source>
</evidence>
<evidence type="ECO:0000256" key="4">
    <source>
        <dbReference type="ARBA" id="ARBA00022884"/>
    </source>
</evidence>
<dbReference type="Gene3D" id="1.10.240.10">
    <property type="entry name" value="Tyrosyl-Transfer RNA Synthetase"/>
    <property type="match status" value="1"/>
</dbReference>
<dbReference type="PANTHER" id="PTHR11766">
    <property type="entry name" value="TYROSYL-TRNA SYNTHETASE"/>
    <property type="match status" value="1"/>
</dbReference>
<feature type="short sequence motif" description="'HIGH' region" evidence="8">
    <location>
        <begin position="39"/>
        <end position="48"/>
    </location>
</feature>
<keyword evidence="8" id="KW-0963">Cytoplasm</keyword>
<dbReference type="PRINTS" id="PR01040">
    <property type="entry name" value="TRNASYNTHTYR"/>
</dbReference>
<dbReference type="GO" id="GO:0004831">
    <property type="term" value="F:tyrosine-tRNA ligase activity"/>
    <property type="evidence" value="ECO:0007669"/>
    <property type="project" value="UniProtKB-UniRule"/>
</dbReference>
<feature type="binding site" evidence="8">
    <location>
        <position position="170"/>
    </location>
    <ligand>
        <name>L-tyrosine</name>
        <dbReference type="ChEBI" id="CHEBI:58315"/>
    </ligand>
</feature>
<dbReference type="CDD" id="cd00805">
    <property type="entry name" value="TyrRS_core"/>
    <property type="match status" value="1"/>
</dbReference>
<dbReference type="PANTHER" id="PTHR11766:SF0">
    <property type="entry name" value="TYROSINE--TRNA LIGASE, MITOCHONDRIAL"/>
    <property type="match status" value="1"/>
</dbReference>
<feature type="binding site" evidence="8">
    <location>
        <position position="166"/>
    </location>
    <ligand>
        <name>L-tyrosine</name>
        <dbReference type="ChEBI" id="CHEBI:58315"/>
    </ligand>
</feature>
<feature type="short sequence motif" description="'KMSKS' region" evidence="8">
    <location>
        <begin position="226"/>
        <end position="230"/>
    </location>
</feature>
<proteinExistence type="inferred from homology"/>
<comment type="subcellular location">
    <subcellularLocation>
        <location evidence="8">Cytoplasm</location>
    </subcellularLocation>
</comment>
<evidence type="ECO:0000256" key="8">
    <source>
        <dbReference type="HAMAP-Rule" id="MF_02006"/>
    </source>
</evidence>
<dbReference type="AlphaFoldDB" id="A0A6J4H6Y3"/>
<dbReference type="GO" id="GO:0003723">
    <property type="term" value="F:RNA binding"/>
    <property type="evidence" value="ECO:0007669"/>
    <property type="project" value="UniProtKB-KW"/>
</dbReference>
<comment type="catalytic activity">
    <reaction evidence="7 8">
        <text>tRNA(Tyr) + L-tyrosine + ATP = L-tyrosyl-tRNA(Tyr) + AMP + diphosphate + H(+)</text>
        <dbReference type="Rhea" id="RHEA:10220"/>
        <dbReference type="Rhea" id="RHEA-COMP:9706"/>
        <dbReference type="Rhea" id="RHEA-COMP:9707"/>
        <dbReference type="ChEBI" id="CHEBI:15378"/>
        <dbReference type="ChEBI" id="CHEBI:30616"/>
        <dbReference type="ChEBI" id="CHEBI:33019"/>
        <dbReference type="ChEBI" id="CHEBI:58315"/>
        <dbReference type="ChEBI" id="CHEBI:78442"/>
        <dbReference type="ChEBI" id="CHEBI:78536"/>
        <dbReference type="ChEBI" id="CHEBI:456215"/>
        <dbReference type="EC" id="6.1.1.1"/>
    </reaction>
</comment>
<keyword evidence="4" id="KW-0694">RNA-binding</keyword>
<evidence type="ECO:0000313" key="10">
    <source>
        <dbReference type="EMBL" id="CAA9214759.1"/>
    </source>
</evidence>
<dbReference type="EC" id="6.1.1.1" evidence="8"/>
<protein>
    <recommendedName>
        <fullName evidence="8">Tyrosine--tRNA ligase</fullName>
        <ecNumber evidence="8">6.1.1.1</ecNumber>
    </recommendedName>
    <alternativeName>
        <fullName evidence="8">Tyrosyl-tRNA synthetase</fullName>
        <shortName evidence="8">TyrRS</shortName>
    </alternativeName>
</protein>
<evidence type="ECO:0000256" key="7">
    <source>
        <dbReference type="ARBA" id="ARBA00048248"/>
    </source>
</evidence>
<dbReference type="FunFam" id="1.10.240.10:FF:000001">
    <property type="entry name" value="Tyrosine--tRNA ligase"/>
    <property type="match status" value="1"/>
</dbReference>
<comment type="similarity">
    <text evidence="8">Belongs to the class-I aminoacyl-tRNA synthetase family. TyrS type 1 subfamily.</text>
</comment>
<name>A0A6J4H6Y3_9ACTN</name>
<evidence type="ECO:0000256" key="6">
    <source>
        <dbReference type="ARBA" id="ARBA00023146"/>
    </source>
</evidence>
<feature type="binding site" evidence="8">
    <location>
        <position position="34"/>
    </location>
    <ligand>
        <name>L-tyrosine</name>
        <dbReference type="ChEBI" id="CHEBI:58315"/>
    </ligand>
</feature>
<dbReference type="GO" id="GO:0005524">
    <property type="term" value="F:ATP binding"/>
    <property type="evidence" value="ECO:0007669"/>
    <property type="project" value="UniProtKB-UniRule"/>
</dbReference>
<dbReference type="NCBIfam" id="TIGR00234">
    <property type="entry name" value="tyrS"/>
    <property type="match status" value="1"/>
</dbReference>
<dbReference type="GO" id="GO:0006437">
    <property type="term" value="P:tyrosyl-tRNA aminoacylation"/>
    <property type="evidence" value="ECO:0007669"/>
    <property type="project" value="UniProtKB-UniRule"/>
</dbReference>
<dbReference type="Pfam" id="PF22421">
    <property type="entry name" value="SYY_C-terminal"/>
    <property type="match status" value="1"/>
</dbReference>
<dbReference type="InterPro" id="IPR002307">
    <property type="entry name" value="Tyr-tRNA-ligase"/>
</dbReference>
<dbReference type="GO" id="GO:0005829">
    <property type="term" value="C:cytosol"/>
    <property type="evidence" value="ECO:0007669"/>
    <property type="project" value="TreeGrafter"/>
</dbReference>
<dbReference type="HAMAP" id="MF_02006">
    <property type="entry name" value="Tyr_tRNA_synth_type1"/>
    <property type="match status" value="1"/>
</dbReference>
<keyword evidence="1 8" id="KW-0436">Ligase</keyword>
<reference evidence="10" key="1">
    <citation type="submission" date="2020-02" db="EMBL/GenBank/DDBJ databases">
        <authorList>
            <person name="Meier V. D."/>
        </authorList>
    </citation>
    <scope>NUCLEOTIDE SEQUENCE</scope>
    <source>
        <strain evidence="10">AVDCRST_MAG50</strain>
    </source>
</reference>
<evidence type="ECO:0000256" key="2">
    <source>
        <dbReference type="ARBA" id="ARBA00022741"/>
    </source>
</evidence>
<comment type="function">
    <text evidence="8">Catalyzes the attachment of tyrosine to tRNA(Tyr) in a two-step reaction: tyrosine is first activated by ATP to form Tyr-AMP and then transferred to the acceptor end of tRNA(Tyr).</text>
</comment>
<dbReference type="InterPro" id="IPR014729">
    <property type="entry name" value="Rossmann-like_a/b/a_fold"/>
</dbReference>
<comment type="subunit">
    <text evidence="8">Homodimer.</text>
</comment>
<organism evidence="10">
    <name type="scientific">uncultured Acidimicrobiales bacterium</name>
    <dbReference type="NCBI Taxonomy" id="310071"/>
    <lineage>
        <taxon>Bacteria</taxon>
        <taxon>Bacillati</taxon>
        <taxon>Actinomycetota</taxon>
        <taxon>Acidimicrobiia</taxon>
        <taxon>Acidimicrobiales</taxon>
        <taxon>environmental samples</taxon>
    </lineage>
</organism>
<dbReference type="InterPro" id="IPR024107">
    <property type="entry name" value="Tyr-tRNA-ligase_bac_1"/>
</dbReference>
<keyword evidence="5 8" id="KW-0648">Protein biosynthesis</keyword>
<feature type="domain" description="Tyrosine--tRNA ligase SYY-like C-terminal" evidence="9">
    <location>
        <begin position="336"/>
        <end position="415"/>
    </location>
</feature>
<dbReference type="EMBL" id="CADCTF010000013">
    <property type="protein sequence ID" value="CAA9214759.1"/>
    <property type="molecule type" value="Genomic_DNA"/>
</dbReference>
<keyword evidence="2 8" id="KW-0547">Nucleotide-binding</keyword>
<keyword evidence="3 8" id="KW-0067">ATP-binding</keyword>
<evidence type="ECO:0000256" key="3">
    <source>
        <dbReference type="ARBA" id="ARBA00022840"/>
    </source>
</evidence>